<keyword evidence="3" id="KW-0949">S-adenosyl-L-methionine</keyword>
<evidence type="ECO:0000256" key="2">
    <source>
        <dbReference type="ARBA" id="ARBA00022679"/>
    </source>
</evidence>
<dbReference type="Pfam" id="PF08241">
    <property type="entry name" value="Methyltransf_11"/>
    <property type="match status" value="1"/>
</dbReference>
<dbReference type="Pfam" id="PF03966">
    <property type="entry name" value="Trm112p"/>
    <property type="match status" value="1"/>
</dbReference>
<gene>
    <name evidence="5" type="ORF">V5E97_07425</name>
</gene>
<sequence>MNAALLNILRCPGCREPLETSGEPPELRCQGCGKNYPLIRGIPRFTEESYAASFGRQWNRYDVARDDEDEATFLVKTGIAPASLAGLLVLDAGCGGGRYARLAGRHGATVVGVDLSSAVEKAAELCADLPDVSIIQGDLLDLPLAERQFDLAFSIGVMHHSPDPRRAFAQVAARVKPGGRLAVWLYRKNIPPQEWINSTLRAATTRLPARVLEPCCVALGVLGGIPVLNRTLNKVANFSNHPDWTLRVCDSFDWYAPRYQSHHTVEELQGWFAEEGFADLVVLPPARSGKLYDWAYHHDLVIGSGVNVAGTKRR</sequence>
<protein>
    <submittedName>
        <fullName evidence="5">Methyltransferase domain-containing protein</fullName>
    </submittedName>
</protein>
<dbReference type="InterPro" id="IPR013216">
    <property type="entry name" value="Methyltransf_11"/>
</dbReference>
<dbReference type="AlphaFoldDB" id="A0AAU7CMI1"/>
<evidence type="ECO:0000259" key="4">
    <source>
        <dbReference type="Pfam" id="PF08241"/>
    </source>
</evidence>
<dbReference type="Gene3D" id="2.20.25.10">
    <property type="match status" value="1"/>
</dbReference>
<dbReference type="PANTHER" id="PTHR43464:SF19">
    <property type="entry name" value="UBIQUINONE BIOSYNTHESIS O-METHYLTRANSFERASE, MITOCHONDRIAL"/>
    <property type="match status" value="1"/>
</dbReference>
<evidence type="ECO:0000313" key="5">
    <source>
        <dbReference type="EMBL" id="XBH05851.1"/>
    </source>
</evidence>
<dbReference type="RefSeq" id="WP_406698702.1">
    <property type="nucleotide sequence ID" value="NZ_CP155447.1"/>
</dbReference>
<dbReference type="GO" id="GO:0008757">
    <property type="term" value="F:S-adenosylmethionine-dependent methyltransferase activity"/>
    <property type="evidence" value="ECO:0007669"/>
    <property type="project" value="InterPro"/>
</dbReference>
<evidence type="ECO:0000256" key="1">
    <source>
        <dbReference type="ARBA" id="ARBA00022603"/>
    </source>
</evidence>
<evidence type="ECO:0000256" key="3">
    <source>
        <dbReference type="ARBA" id="ARBA00022691"/>
    </source>
</evidence>
<proteinExistence type="predicted"/>
<reference evidence="5" key="1">
    <citation type="submission" date="2024-05" db="EMBL/GenBank/DDBJ databases">
        <title>Planctomycetes of the genus Singulisphaera possess chitinolytic capabilities.</title>
        <authorList>
            <person name="Ivanova A."/>
        </authorList>
    </citation>
    <scope>NUCLEOTIDE SEQUENCE</scope>
    <source>
        <strain evidence="5">Ch08T</strain>
    </source>
</reference>
<dbReference type="EMBL" id="CP155447">
    <property type="protein sequence ID" value="XBH05851.1"/>
    <property type="molecule type" value="Genomic_DNA"/>
</dbReference>
<dbReference type="SUPFAM" id="SSF53335">
    <property type="entry name" value="S-adenosyl-L-methionine-dependent methyltransferases"/>
    <property type="match status" value="1"/>
</dbReference>
<dbReference type="InterPro" id="IPR029063">
    <property type="entry name" value="SAM-dependent_MTases_sf"/>
</dbReference>
<organism evidence="5">
    <name type="scientific">Singulisphaera sp. Ch08</name>
    <dbReference type="NCBI Taxonomy" id="3120278"/>
    <lineage>
        <taxon>Bacteria</taxon>
        <taxon>Pseudomonadati</taxon>
        <taxon>Planctomycetota</taxon>
        <taxon>Planctomycetia</taxon>
        <taxon>Isosphaerales</taxon>
        <taxon>Isosphaeraceae</taxon>
        <taxon>Singulisphaera</taxon>
    </lineage>
</organism>
<dbReference type="SUPFAM" id="SSF158997">
    <property type="entry name" value="Trm112p-like"/>
    <property type="match status" value="1"/>
</dbReference>
<accession>A0AAU7CMI1</accession>
<keyword evidence="1 5" id="KW-0489">Methyltransferase</keyword>
<keyword evidence="2" id="KW-0808">Transferase</keyword>
<dbReference type="CDD" id="cd02440">
    <property type="entry name" value="AdoMet_MTases"/>
    <property type="match status" value="1"/>
</dbReference>
<name>A0AAU7CMI1_9BACT</name>
<dbReference type="Gene3D" id="3.40.50.150">
    <property type="entry name" value="Vaccinia Virus protein VP39"/>
    <property type="match status" value="1"/>
</dbReference>
<feature type="domain" description="Methyltransferase type 11" evidence="4">
    <location>
        <begin position="90"/>
        <end position="182"/>
    </location>
</feature>
<dbReference type="InterPro" id="IPR005651">
    <property type="entry name" value="Trm112-like"/>
</dbReference>
<dbReference type="PANTHER" id="PTHR43464">
    <property type="entry name" value="METHYLTRANSFERASE"/>
    <property type="match status" value="1"/>
</dbReference>
<dbReference type="GO" id="GO:0032259">
    <property type="term" value="P:methylation"/>
    <property type="evidence" value="ECO:0007669"/>
    <property type="project" value="UniProtKB-KW"/>
</dbReference>